<comment type="cofactor">
    <cofactor evidence="1">
        <name>Zn(2+)</name>
        <dbReference type="ChEBI" id="CHEBI:29105"/>
    </cofactor>
</comment>
<evidence type="ECO:0000313" key="8">
    <source>
        <dbReference type="Proteomes" id="UP000182800"/>
    </source>
</evidence>
<dbReference type="InterPro" id="IPR008567">
    <property type="entry name" value="BKACE"/>
</dbReference>
<evidence type="ECO:0000313" key="7">
    <source>
        <dbReference type="Proteomes" id="UP000050497"/>
    </source>
</evidence>
<reference evidence="6 8" key="2">
    <citation type="submission" date="2016-08" db="EMBL/GenBank/DDBJ databases">
        <authorList>
            <person name="Varghese N."/>
            <person name="Submissions Spin"/>
        </authorList>
    </citation>
    <scope>NUCLEOTIDE SEQUENCE [LARGE SCALE GENOMIC DNA]</scope>
    <source>
        <strain evidence="6 8">HL-109</strain>
    </source>
</reference>
<keyword evidence="2" id="KW-0808">Transferase</keyword>
<dbReference type="PATRIC" id="fig|1653334.4.peg.3327"/>
<dbReference type="Proteomes" id="UP000050497">
    <property type="component" value="Unassembled WGS sequence"/>
</dbReference>
<evidence type="ECO:0000313" key="6">
    <source>
        <dbReference type="EMBL" id="SCC78968.1"/>
    </source>
</evidence>
<dbReference type="OrthoDB" id="9805277at2"/>
<dbReference type="RefSeq" id="WP_074444169.1">
    <property type="nucleotide sequence ID" value="NZ_FMBM01000001.1"/>
</dbReference>
<comment type="caution">
    <text evidence="5">The sequence shown here is derived from an EMBL/GenBank/DDBJ whole genome shotgun (WGS) entry which is preliminary data.</text>
</comment>
<organism evidence="5 7">
    <name type="scientific">Saliniramus fredricksonii</name>
    <dbReference type="NCBI Taxonomy" id="1653334"/>
    <lineage>
        <taxon>Bacteria</taxon>
        <taxon>Pseudomonadati</taxon>
        <taxon>Pseudomonadota</taxon>
        <taxon>Alphaproteobacteria</taxon>
        <taxon>Hyphomicrobiales</taxon>
        <taxon>Salinarimonadaceae</taxon>
        <taxon>Saliniramus</taxon>
    </lineage>
</organism>
<keyword evidence="4" id="KW-0862">Zinc</keyword>
<evidence type="ECO:0000256" key="4">
    <source>
        <dbReference type="ARBA" id="ARBA00022833"/>
    </source>
</evidence>
<keyword evidence="8" id="KW-1185">Reference proteome</keyword>
<evidence type="ECO:0000256" key="2">
    <source>
        <dbReference type="ARBA" id="ARBA00022679"/>
    </source>
</evidence>
<proteinExistence type="predicted"/>
<gene>
    <name evidence="6" type="ORF">GA0071312_0594</name>
    <name evidence="5" type="ORF">HLUCCO17_03590</name>
</gene>
<reference evidence="5 7" key="1">
    <citation type="submission" date="2015-09" db="EMBL/GenBank/DDBJ databases">
        <title>Identification and resolution of microdiversity through metagenomic sequencing of parallel consortia.</title>
        <authorList>
            <person name="Nelson W.C."/>
            <person name="Romine M.F."/>
            <person name="Lindemann S.R."/>
        </authorList>
    </citation>
    <scope>NUCLEOTIDE SEQUENCE [LARGE SCALE GENOMIC DNA]</scope>
    <source>
        <strain evidence="5">HL-109</strain>
    </source>
</reference>
<dbReference type="PANTHER" id="PTHR37418">
    <property type="entry name" value="3-KETO-5-AMINOHEXANOATE CLEAVAGE ENZYME-RELATED"/>
    <property type="match status" value="1"/>
</dbReference>
<dbReference type="Proteomes" id="UP000182800">
    <property type="component" value="Unassembled WGS sequence"/>
</dbReference>
<dbReference type="STRING" id="1653334.GA0071312_0594"/>
<accession>A0A0P7Y5D1</accession>
<dbReference type="Pfam" id="PF05853">
    <property type="entry name" value="BKACE"/>
    <property type="match status" value="1"/>
</dbReference>
<dbReference type="Gene3D" id="3.20.20.70">
    <property type="entry name" value="Aldolase class I"/>
    <property type="match status" value="1"/>
</dbReference>
<evidence type="ECO:0000256" key="3">
    <source>
        <dbReference type="ARBA" id="ARBA00022723"/>
    </source>
</evidence>
<dbReference type="EMBL" id="FMBM01000001">
    <property type="protein sequence ID" value="SCC78968.1"/>
    <property type="molecule type" value="Genomic_DNA"/>
</dbReference>
<dbReference type="AlphaFoldDB" id="A0A0P7Y5D1"/>
<name>A0A0P7Y5D1_9HYPH</name>
<dbReference type="PANTHER" id="PTHR37418:SF2">
    <property type="entry name" value="3-KETO-5-AMINOHEXANOATE CLEAVAGE ENZYME"/>
    <property type="match status" value="1"/>
</dbReference>
<dbReference type="InterPro" id="IPR013785">
    <property type="entry name" value="Aldolase_TIM"/>
</dbReference>
<keyword evidence="3" id="KW-0479">Metal-binding</keyword>
<sequence>MRPTILSCAVTGTFPTRAHNENLPVTPEEIAGASIDAARAGAAICHIHVRDPQTGRPSMELEYYREVMRRIRESDVDLIVNLTTGPGGRYVPDPEDPARAAPATTLTNARIRTEHVVALKPEMCTLDLNTMWFGGGAVINHPDSVREMAGRIYAAGVKPELEVFDTGDIKLAKALIADGTLRLPALFQLVMGVDYGMPATPQALAFFQSILPQECEWAAFGASRMAYPMLAQAFLLGGHCRIGMEDTVYLSRGVKTPDNAALVEKSVKLIDLLGGRVARVAEAREILKLAG</sequence>
<evidence type="ECO:0000313" key="5">
    <source>
        <dbReference type="EMBL" id="KPQ12262.1"/>
    </source>
</evidence>
<dbReference type="EMBL" id="LJSX01000003">
    <property type="protein sequence ID" value="KPQ12262.1"/>
    <property type="molecule type" value="Genomic_DNA"/>
</dbReference>
<dbReference type="GO" id="GO:0046872">
    <property type="term" value="F:metal ion binding"/>
    <property type="evidence" value="ECO:0007669"/>
    <property type="project" value="UniProtKB-KW"/>
</dbReference>
<dbReference type="GO" id="GO:0043720">
    <property type="term" value="F:3-keto-5-aminohexanoate cleavage activity"/>
    <property type="evidence" value="ECO:0007669"/>
    <property type="project" value="InterPro"/>
</dbReference>
<protein>
    <submittedName>
        <fullName evidence="6">Uncharacterized conserved protein, DUF849 family</fullName>
    </submittedName>
</protein>
<evidence type="ECO:0000256" key="1">
    <source>
        <dbReference type="ARBA" id="ARBA00001947"/>
    </source>
</evidence>